<feature type="compositionally biased region" description="Basic and acidic residues" evidence="1">
    <location>
        <begin position="199"/>
        <end position="208"/>
    </location>
</feature>
<proteinExistence type="predicted"/>
<feature type="compositionally biased region" description="Basic and acidic residues" evidence="1">
    <location>
        <begin position="13"/>
        <end position="28"/>
    </location>
</feature>
<dbReference type="EMBL" id="OOIN01000032">
    <property type="protein sequence ID" value="SPO30295.1"/>
    <property type="molecule type" value="Genomic_DNA"/>
</dbReference>
<feature type="compositionally biased region" description="Basic and acidic residues" evidence="1">
    <location>
        <begin position="131"/>
        <end position="157"/>
    </location>
</feature>
<gene>
    <name evidence="2" type="ORF">UTRI_05759</name>
</gene>
<feature type="compositionally biased region" description="Gly residues" evidence="1">
    <location>
        <begin position="73"/>
        <end position="87"/>
    </location>
</feature>
<sequence>MDYFQHLTLGNPRQERERGQEQEVREESPISDIEDLHDEIAIDASIKTVLEAAEEMRLRVLRDGKEGVEGVQGDIGQGSVGQVGVSGDGIEGQVREVREESGKYDVAGYEGEGDEEMEDVVTADAGQSQGQERKEQPTKEWNDDEETRLSRRHEREGQSSPEPCPPDTAITINAANNNNNNNNPKAPIARNAIPSSISEFRRRRDGRNQQHHSTATITALHPPPRRHFLSTSFHSSPHSSHHSQLTRCQRIRYLLSLSTNQFFELTFNPLVTLLLLGFIGPDVGLEDGDEIDVMLEQIGGGSPVLMA</sequence>
<evidence type="ECO:0000313" key="3">
    <source>
        <dbReference type="Proteomes" id="UP000324022"/>
    </source>
</evidence>
<evidence type="ECO:0000256" key="1">
    <source>
        <dbReference type="SAM" id="MobiDB-lite"/>
    </source>
</evidence>
<name>A0A5C3EJR1_9BASI</name>
<organism evidence="2 3">
    <name type="scientific">Ustilago trichophora</name>
    <dbReference type="NCBI Taxonomy" id="86804"/>
    <lineage>
        <taxon>Eukaryota</taxon>
        <taxon>Fungi</taxon>
        <taxon>Dikarya</taxon>
        <taxon>Basidiomycota</taxon>
        <taxon>Ustilaginomycotina</taxon>
        <taxon>Ustilaginomycetes</taxon>
        <taxon>Ustilaginales</taxon>
        <taxon>Ustilaginaceae</taxon>
        <taxon>Ustilago</taxon>
    </lineage>
</organism>
<reference evidence="2 3" key="1">
    <citation type="submission" date="2018-03" db="EMBL/GenBank/DDBJ databases">
        <authorList>
            <person name="Guldener U."/>
        </authorList>
    </citation>
    <scope>NUCLEOTIDE SEQUENCE [LARGE SCALE GENOMIC DNA]</scope>
    <source>
        <strain evidence="2 3">NBRC100155</strain>
    </source>
</reference>
<keyword evidence="3" id="KW-1185">Reference proteome</keyword>
<feature type="region of interest" description="Disordered" evidence="1">
    <location>
        <begin position="124"/>
        <end position="225"/>
    </location>
</feature>
<evidence type="ECO:0000313" key="2">
    <source>
        <dbReference type="EMBL" id="SPO30295.1"/>
    </source>
</evidence>
<protein>
    <submittedName>
        <fullName evidence="2">Uncharacterized protein</fullName>
    </submittedName>
</protein>
<feature type="region of interest" description="Disordered" evidence="1">
    <location>
        <begin position="1"/>
        <end position="35"/>
    </location>
</feature>
<dbReference type="AlphaFoldDB" id="A0A5C3EJR1"/>
<feature type="region of interest" description="Disordered" evidence="1">
    <location>
        <begin position="68"/>
        <end position="87"/>
    </location>
</feature>
<feature type="compositionally biased region" description="Low complexity" evidence="1">
    <location>
        <begin position="169"/>
        <end position="194"/>
    </location>
</feature>
<accession>A0A5C3EJR1</accession>
<dbReference type="Proteomes" id="UP000324022">
    <property type="component" value="Unassembled WGS sequence"/>
</dbReference>